<evidence type="ECO:0008006" key="3">
    <source>
        <dbReference type="Google" id="ProtNLM"/>
    </source>
</evidence>
<dbReference type="RefSeq" id="WP_343164755.1">
    <property type="nucleotide sequence ID" value="NZ_JBHRSV010000020.1"/>
</dbReference>
<sequence length="229" mass="25281">MFVRKILYFSLFALCACGEIERPVNDPPETDQSTTELSIQSMDPRAEQLEQLTVALNTPDSWSTDFSGGEAGWSAQRESLDDQRLSGLIGSVVQIDQIPLYEQTGIGDLYSRDRVHHLDGNVYSVRIRLRQTADPESGRARHVVGLFFLDENGGAVSGTFEVLNGDRNIYVNASEGWVEQTTRFRASAPGAVWVRAMVRLHQSLESSDVANATVQIDSVGFSVQFDPAP</sequence>
<keyword evidence="2" id="KW-1185">Reference proteome</keyword>
<gene>
    <name evidence="1" type="ORF">ACFOOR_10850</name>
</gene>
<protein>
    <recommendedName>
        <fullName evidence="3">Lipoprotein</fullName>
    </recommendedName>
</protein>
<reference evidence="2" key="1">
    <citation type="journal article" date="2019" name="Int. J. Syst. Evol. Microbiol.">
        <title>The Global Catalogue of Microorganisms (GCM) 10K type strain sequencing project: providing services to taxonomists for standard genome sequencing and annotation.</title>
        <authorList>
            <consortium name="The Broad Institute Genomics Platform"/>
            <consortium name="The Broad Institute Genome Sequencing Center for Infectious Disease"/>
            <person name="Wu L."/>
            <person name="Ma J."/>
        </authorList>
    </citation>
    <scope>NUCLEOTIDE SEQUENCE [LARGE SCALE GENOMIC DNA]</scope>
    <source>
        <strain evidence="2">KCTC 52487</strain>
    </source>
</reference>
<evidence type="ECO:0000313" key="1">
    <source>
        <dbReference type="EMBL" id="MFC2926604.1"/>
    </source>
</evidence>
<organism evidence="1 2">
    <name type="scientific">Hyphobacterium vulgare</name>
    <dbReference type="NCBI Taxonomy" id="1736751"/>
    <lineage>
        <taxon>Bacteria</taxon>
        <taxon>Pseudomonadati</taxon>
        <taxon>Pseudomonadota</taxon>
        <taxon>Alphaproteobacteria</taxon>
        <taxon>Maricaulales</taxon>
        <taxon>Maricaulaceae</taxon>
        <taxon>Hyphobacterium</taxon>
    </lineage>
</organism>
<dbReference type="PROSITE" id="PS51257">
    <property type="entry name" value="PROKAR_LIPOPROTEIN"/>
    <property type="match status" value="1"/>
</dbReference>
<evidence type="ECO:0000313" key="2">
    <source>
        <dbReference type="Proteomes" id="UP001595379"/>
    </source>
</evidence>
<dbReference type="EMBL" id="JBHRSV010000020">
    <property type="protein sequence ID" value="MFC2926604.1"/>
    <property type="molecule type" value="Genomic_DNA"/>
</dbReference>
<accession>A0ABV6ZZ41</accession>
<proteinExistence type="predicted"/>
<name>A0ABV6ZZ41_9PROT</name>
<comment type="caution">
    <text evidence="1">The sequence shown here is derived from an EMBL/GenBank/DDBJ whole genome shotgun (WGS) entry which is preliminary data.</text>
</comment>
<dbReference type="Proteomes" id="UP001595379">
    <property type="component" value="Unassembled WGS sequence"/>
</dbReference>